<evidence type="ECO:0000313" key="2">
    <source>
        <dbReference type="EMBL" id="RKD69567.1"/>
    </source>
</evidence>
<dbReference type="EMBL" id="RAPK01000011">
    <property type="protein sequence ID" value="RKD69567.1"/>
    <property type="molecule type" value="Genomic_DNA"/>
</dbReference>
<dbReference type="AlphaFoldDB" id="A0A419UWQ7"/>
<feature type="transmembrane region" description="Helical" evidence="1">
    <location>
        <begin position="72"/>
        <end position="96"/>
    </location>
</feature>
<proteinExistence type="predicted"/>
<dbReference type="RefSeq" id="WP_120194125.1">
    <property type="nucleotide sequence ID" value="NZ_RAPK01000011.1"/>
</dbReference>
<keyword evidence="1" id="KW-0472">Membrane</keyword>
<evidence type="ECO:0000313" key="3">
    <source>
        <dbReference type="Proteomes" id="UP000285120"/>
    </source>
</evidence>
<comment type="caution">
    <text evidence="2">The sequence shown here is derived from an EMBL/GenBank/DDBJ whole genome shotgun (WGS) entry which is preliminary data.</text>
</comment>
<evidence type="ECO:0000256" key="1">
    <source>
        <dbReference type="SAM" id="Phobius"/>
    </source>
</evidence>
<sequence>MNKTIIKILLILSLCFGTVALSLYIALLNDIYIFPTILFHTFLTQEAIVSGFLYLFFLLLMALFLSFIYNKYLIVFLVVSGFTGSLLFCLAFALSINSNETIFFSSPNNQYRFAILQKDILHNIQNDIYQIHNHWYAEQIADIKTNDGVDNFSPTNDDIIWHETNQFTIHLPLEQTKQEIVINYSQK</sequence>
<feature type="transmembrane region" description="Helical" evidence="1">
    <location>
        <begin position="47"/>
        <end position="65"/>
    </location>
</feature>
<name>A0A419UWQ7_9BACL</name>
<organism evidence="2 3">
    <name type="scientific">Sinobaca qinghaiensis</name>
    <dbReference type="NCBI Taxonomy" id="342944"/>
    <lineage>
        <taxon>Bacteria</taxon>
        <taxon>Bacillati</taxon>
        <taxon>Bacillota</taxon>
        <taxon>Bacilli</taxon>
        <taxon>Bacillales</taxon>
        <taxon>Sporolactobacillaceae</taxon>
        <taxon>Sinobaca</taxon>
    </lineage>
</organism>
<gene>
    <name evidence="2" type="ORF">ATL39_2987</name>
</gene>
<reference evidence="2 3" key="1">
    <citation type="submission" date="2018-09" db="EMBL/GenBank/DDBJ databases">
        <title>Genomic Encyclopedia of Archaeal and Bacterial Type Strains, Phase II (KMG-II): from individual species to whole genera.</title>
        <authorList>
            <person name="Goeker M."/>
        </authorList>
    </citation>
    <scope>NUCLEOTIDE SEQUENCE [LARGE SCALE GENOMIC DNA]</scope>
    <source>
        <strain evidence="2 3">DSM 17008</strain>
    </source>
</reference>
<feature type="transmembrane region" description="Helical" evidence="1">
    <location>
        <begin position="7"/>
        <end position="27"/>
    </location>
</feature>
<accession>A0A419UWQ7</accession>
<keyword evidence="1" id="KW-0812">Transmembrane</keyword>
<protein>
    <submittedName>
        <fullName evidence="2">Uncharacterized protein</fullName>
    </submittedName>
</protein>
<keyword evidence="3" id="KW-1185">Reference proteome</keyword>
<dbReference type="Proteomes" id="UP000285120">
    <property type="component" value="Unassembled WGS sequence"/>
</dbReference>
<keyword evidence="1" id="KW-1133">Transmembrane helix</keyword>